<gene>
    <name evidence="1" type="ORF">HKK74_12135</name>
</gene>
<comment type="caution">
    <text evidence="1">The sequence shown here is derived from an EMBL/GenBank/DDBJ whole genome shotgun (WGS) entry which is preliminary data.</text>
</comment>
<dbReference type="Proteomes" id="UP000805614">
    <property type="component" value="Unassembled WGS sequence"/>
</dbReference>
<reference evidence="1 2" key="1">
    <citation type="submission" date="2020-06" db="EMBL/GenBank/DDBJ databases">
        <title>Actinomadura xiongansis sp. nov., isolated from soil of Baiyangdian.</title>
        <authorList>
            <person name="Zhang X."/>
        </authorList>
    </citation>
    <scope>NUCLEOTIDE SEQUENCE [LARGE SCALE GENOMIC DNA]</scope>
    <source>
        <strain evidence="1 2">HBUM206468</strain>
    </source>
</reference>
<protein>
    <submittedName>
        <fullName evidence="1">Uncharacterized protein</fullName>
    </submittedName>
</protein>
<sequence>MTTGSLCASCGFDLAEVPFTSIRHSSEGPVAYLRCVCGQWVIALAGQVIGVAGDSDFSERAVPNAAER</sequence>
<dbReference type="EMBL" id="JABVEC010000007">
    <property type="protein sequence ID" value="MBC6466244.1"/>
    <property type="molecule type" value="Genomic_DNA"/>
</dbReference>
<proteinExistence type="predicted"/>
<keyword evidence="2" id="KW-1185">Reference proteome</keyword>
<accession>A0ABR7LNV7</accession>
<evidence type="ECO:0000313" key="1">
    <source>
        <dbReference type="EMBL" id="MBC6466244.1"/>
    </source>
</evidence>
<evidence type="ECO:0000313" key="2">
    <source>
        <dbReference type="Proteomes" id="UP000805614"/>
    </source>
</evidence>
<organism evidence="1 2">
    <name type="scientific">Actinomadura alba</name>
    <dbReference type="NCBI Taxonomy" id="406431"/>
    <lineage>
        <taxon>Bacteria</taxon>
        <taxon>Bacillati</taxon>
        <taxon>Actinomycetota</taxon>
        <taxon>Actinomycetes</taxon>
        <taxon>Streptosporangiales</taxon>
        <taxon>Thermomonosporaceae</taxon>
        <taxon>Actinomadura</taxon>
    </lineage>
</organism>
<dbReference type="RefSeq" id="WP_187243249.1">
    <property type="nucleotide sequence ID" value="NZ_BAAAOK010000071.1"/>
</dbReference>
<name>A0ABR7LNV7_9ACTN</name>